<evidence type="ECO:0000256" key="7">
    <source>
        <dbReference type="SAM" id="SignalP"/>
    </source>
</evidence>
<sequence length="237" mass="25904">MTVFAAVVLLASLAMVAGQAPNPCYRAQMPNNRDPYSFYKCDAGGKAHLWRCSPGTMYDRRTEICDWEDKVRARNGGQGGRCPPYNGNTGKIPNQGGRPPVNGNGRQPGPLSPDYDNGEDWNEYQAWRETFRDEGRGTSTGKGPMNCANTSPNSPPKLYQNPDDCSTFYTCNMGRPVLTYCPRGYNFNPRLQGCDDTVPSGCRVKSGSQSPTNVFIYARSLGSSTKSSDPSVPTSNQ</sequence>
<keyword evidence="4" id="KW-1015">Disulfide bond</keyword>
<feature type="region of interest" description="Disordered" evidence="6">
    <location>
        <begin position="76"/>
        <end position="120"/>
    </location>
</feature>
<evidence type="ECO:0000256" key="1">
    <source>
        <dbReference type="ARBA" id="ARBA00022669"/>
    </source>
</evidence>
<dbReference type="Proteomes" id="UP001307889">
    <property type="component" value="Chromosome 3"/>
</dbReference>
<feature type="domain" description="Chitin-binding type-2" evidence="8">
    <location>
        <begin position="144"/>
        <end position="204"/>
    </location>
</feature>
<dbReference type="SUPFAM" id="SSF57625">
    <property type="entry name" value="Invertebrate chitin-binding proteins"/>
    <property type="match status" value="2"/>
</dbReference>
<keyword evidence="10" id="KW-1185">Reference proteome</keyword>
<evidence type="ECO:0000256" key="3">
    <source>
        <dbReference type="ARBA" id="ARBA00022737"/>
    </source>
</evidence>
<feature type="signal peptide" evidence="7">
    <location>
        <begin position="1"/>
        <end position="18"/>
    </location>
</feature>
<gene>
    <name evidence="9" type="ORF">NTJ_04937</name>
</gene>
<feature type="region of interest" description="Disordered" evidence="6">
    <location>
        <begin position="134"/>
        <end position="158"/>
    </location>
</feature>
<name>A0ABN7ALM2_9HEMI</name>
<evidence type="ECO:0000256" key="5">
    <source>
        <dbReference type="ARBA" id="ARBA00023180"/>
    </source>
</evidence>
<dbReference type="SMART" id="SM00494">
    <property type="entry name" value="ChtBD2"/>
    <property type="match status" value="2"/>
</dbReference>
<keyword evidence="5" id="KW-0325">Glycoprotein</keyword>
<dbReference type="InterPro" id="IPR036508">
    <property type="entry name" value="Chitin-bd_dom_sf"/>
</dbReference>
<dbReference type="InterPro" id="IPR002557">
    <property type="entry name" value="Chitin-bd_dom"/>
</dbReference>
<protein>
    <submittedName>
        <fullName evidence="9">Cuticular protein analogous to peritrophins 3-A2</fullName>
    </submittedName>
</protein>
<feature type="domain" description="Chitin-binding type-2" evidence="8">
    <location>
        <begin position="21"/>
        <end position="84"/>
    </location>
</feature>
<evidence type="ECO:0000256" key="6">
    <source>
        <dbReference type="SAM" id="MobiDB-lite"/>
    </source>
</evidence>
<dbReference type="InterPro" id="IPR051940">
    <property type="entry name" value="Chitin_bind-dev_reg"/>
</dbReference>
<evidence type="ECO:0000256" key="2">
    <source>
        <dbReference type="ARBA" id="ARBA00022729"/>
    </source>
</evidence>
<feature type="compositionally biased region" description="Polar residues" evidence="6">
    <location>
        <begin position="137"/>
        <end position="152"/>
    </location>
</feature>
<keyword evidence="1" id="KW-0147">Chitin-binding</keyword>
<accession>A0ABN7ALM2</accession>
<dbReference type="Gene3D" id="2.170.140.10">
    <property type="entry name" value="Chitin binding domain"/>
    <property type="match status" value="2"/>
</dbReference>
<feature type="chain" id="PRO_5047436310" evidence="7">
    <location>
        <begin position="19"/>
        <end position="237"/>
    </location>
</feature>
<evidence type="ECO:0000313" key="10">
    <source>
        <dbReference type="Proteomes" id="UP001307889"/>
    </source>
</evidence>
<organism evidence="9 10">
    <name type="scientific">Nesidiocoris tenuis</name>
    <dbReference type="NCBI Taxonomy" id="355587"/>
    <lineage>
        <taxon>Eukaryota</taxon>
        <taxon>Metazoa</taxon>
        <taxon>Ecdysozoa</taxon>
        <taxon>Arthropoda</taxon>
        <taxon>Hexapoda</taxon>
        <taxon>Insecta</taxon>
        <taxon>Pterygota</taxon>
        <taxon>Neoptera</taxon>
        <taxon>Paraneoptera</taxon>
        <taxon>Hemiptera</taxon>
        <taxon>Heteroptera</taxon>
        <taxon>Panheteroptera</taxon>
        <taxon>Cimicomorpha</taxon>
        <taxon>Miridae</taxon>
        <taxon>Dicyphina</taxon>
        <taxon>Nesidiocoris</taxon>
    </lineage>
</organism>
<reference evidence="9 10" key="1">
    <citation type="submission" date="2023-09" db="EMBL/GenBank/DDBJ databases">
        <title>Nesidiocoris tenuis whole genome shotgun sequence.</title>
        <authorList>
            <person name="Shibata T."/>
            <person name="Shimoda M."/>
            <person name="Kobayashi T."/>
            <person name="Uehara T."/>
        </authorList>
    </citation>
    <scope>NUCLEOTIDE SEQUENCE [LARGE SCALE GENOMIC DNA]</scope>
    <source>
        <strain evidence="9 10">Japan</strain>
    </source>
</reference>
<dbReference type="EMBL" id="AP028911">
    <property type="protein sequence ID" value="BES92129.1"/>
    <property type="molecule type" value="Genomic_DNA"/>
</dbReference>
<evidence type="ECO:0000313" key="9">
    <source>
        <dbReference type="EMBL" id="BES92129.1"/>
    </source>
</evidence>
<dbReference type="PANTHER" id="PTHR23301">
    <property type="entry name" value="CHITIN BINDING PERITROPHIN-A"/>
    <property type="match status" value="1"/>
</dbReference>
<evidence type="ECO:0000256" key="4">
    <source>
        <dbReference type="ARBA" id="ARBA00023157"/>
    </source>
</evidence>
<dbReference type="PROSITE" id="PS50940">
    <property type="entry name" value="CHIT_BIND_II"/>
    <property type="match status" value="2"/>
</dbReference>
<proteinExistence type="predicted"/>
<keyword evidence="2 7" id="KW-0732">Signal</keyword>
<dbReference type="PANTHER" id="PTHR23301:SF0">
    <property type="entry name" value="CHITIN-BINDING TYPE-2 DOMAIN-CONTAINING PROTEIN-RELATED"/>
    <property type="match status" value="1"/>
</dbReference>
<keyword evidence="3" id="KW-0677">Repeat</keyword>
<dbReference type="Pfam" id="PF01607">
    <property type="entry name" value="CBM_14"/>
    <property type="match status" value="2"/>
</dbReference>
<evidence type="ECO:0000259" key="8">
    <source>
        <dbReference type="PROSITE" id="PS50940"/>
    </source>
</evidence>